<protein>
    <submittedName>
        <fullName evidence="1">Uncharacterized protein</fullName>
    </submittedName>
</protein>
<proteinExistence type="predicted"/>
<organism evidence="1 2">
    <name type="scientific">Hypsibius exemplaris</name>
    <name type="common">Freshwater tardigrade</name>
    <dbReference type="NCBI Taxonomy" id="2072580"/>
    <lineage>
        <taxon>Eukaryota</taxon>
        <taxon>Metazoa</taxon>
        <taxon>Ecdysozoa</taxon>
        <taxon>Tardigrada</taxon>
        <taxon>Eutardigrada</taxon>
        <taxon>Parachela</taxon>
        <taxon>Hypsibioidea</taxon>
        <taxon>Hypsibiidae</taxon>
        <taxon>Hypsibius</taxon>
    </lineage>
</organism>
<comment type="caution">
    <text evidence="1">The sequence shown here is derived from an EMBL/GenBank/DDBJ whole genome shotgun (WGS) entry which is preliminary data.</text>
</comment>
<sequence>MLVPAPPAAAFQRSSSPEFPPPYGLINMPEDFGDKQPCIHVCLWIRSNLRFSRRRRSKRTPPRKLRHVHPPYWKKPTHPLFRPSLGIALTAVFSVRLLDPNGGFRFS</sequence>
<gene>
    <name evidence="1" type="ORF">BV898_19417</name>
</gene>
<dbReference type="AlphaFoldDB" id="A0A9X6NJ20"/>
<evidence type="ECO:0000313" key="2">
    <source>
        <dbReference type="Proteomes" id="UP000192578"/>
    </source>
</evidence>
<dbReference type="Proteomes" id="UP000192578">
    <property type="component" value="Unassembled WGS sequence"/>
</dbReference>
<evidence type="ECO:0000313" key="1">
    <source>
        <dbReference type="EMBL" id="OWA55032.1"/>
    </source>
</evidence>
<reference evidence="2" key="1">
    <citation type="submission" date="2017-01" db="EMBL/GenBank/DDBJ databases">
        <title>Comparative genomics of anhydrobiosis in the tardigrade Hypsibius dujardini.</title>
        <authorList>
            <person name="Yoshida Y."/>
            <person name="Koutsovoulos G."/>
            <person name="Laetsch D."/>
            <person name="Stevens L."/>
            <person name="Kumar S."/>
            <person name="Horikawa D."/>
            <person name="Ishino K."/>
            <person name="Komine S."/>
            <person name="Tomita M."/>
            <person name="Blaxter M."/>
            <person name="Arakawa K."/>
        </authorList>
    </citation>
    <scope>NUCLEOTIDE SEQUENCE [LARGE SCALE GENOMIC DNA]</scope>
    <source>
        <strain evidence="2">Z151</strain>
    </source>
</reference>
<dbReference type="EMBL" id="MTYJ01000512">
    <property type="protein sequence ID" value="OWA55032.1"/>
    <property type="molecule type" value="Genomic_DNA"/>
</dbReference>
<keyword evidence="2" id="KW-1185">Reference proteome</keyword>
<accession>A0A9X6NJ20</accession>
<name>A0A9X6NJ20_HYPEX</name>